<proteinExistence type="predicted"/>
<evidence type="ECO:0000313" key="2">
    <source>
        <dbReference type="Proteomes" id="UP000287447"/>
    </source>
</evidence>
<sequence length="277" mass="31225">MVLVQALLLETLGEFVMSYMRHDSERPFGLPIRKLTATVCFMIVAVALFGCKQGQDVRIHSEKKFSLPQNAPDLAGTYLRLDTQGEYVLKHQGFNVFEFIGPTQKLDANDLAELRETLGVEGYKSFEEGVKKAQKSGPSEELELSAQEVDKIVEWINGGTISSRDRLLFSAAKLDQDFIVFHALKELEQRIQFIDLFSTNVKVSDVLLGHYAGGNELVLFDIVPCLKEDFRNEYGKRLKFNSSKAITKGTWQDLKQFLLSCASKIKLDPAVQVLKIQ</sequence>
<name>A0A3S2Y5I9_9PROT</name>
<comment type="caution">
    <text evidence="1">The sequence shown here is derived from an EMBL/GenBank/DDBJ whole genome shotgun (WGS) entry which is preliminary data.</text>
</comment>
<dbReference type="EMBL" id="SADE01000001">
    <property type="protein sequence ID" value="RVU39047.1"/>
    <property type="molecule type" value="Genomic_DNA"/>
</dbReference>
<keyword evidence="2" id="KW-1185">Reference proteome</keyword>
<evidence type="ECO:0000313" key="1">
    <source>
        <dbReference type="EMBL" id="RVU39047.1"/>
    </source>
</evidence>
<dbReference type="RefSeq" id="WP_127764419.1">
    <property type="nucleotide sequence ID" value="NZ_SADE01000001.1"/>
</dbReference>
<reference evidence="2" key="1">
    <citation type="submission" date="2019-01" db="EMBL/GenBank/DDBJ databases">
        <title>Gri0909 isolated from a small marine red alga.</title>
        <authorList>
            <person name="Kim J."/>
            <person name="Jeong S.E."/>
            <person name="Jeon C.O."/>
        </authorList>
    </citation>
    <scope>NUCLEOTIDE SEQUENCE [LARGE SCALE GENOMIC DNA]</scope>
    <source>
        <strain evidence="2">Gri0909</strain>
    </source>
</reference>
<dbReference type="Proteomes" id="UP000287447">
    <property type="component" value="Unassembled WGS sequence"/>
</dbReference>
<protein>
    <submittedName>
        <fullName evidence="1">Uncharacterized protein</fullName>
    </submittedName>
</protein>
<dbReference type="AlphaFoldDB" id="A0A3S2Y5I9"/>
<organism evidence="1 2">
    <name type="scientific">Hwanghaeella grinnelliae</name>
    <dbReference type="NCBI Taxonomy" id="2500179"/>
    <lineage>
        <taxon>Bacteria</taxon>
        <taxon>Pseudomonadati</taxon>
        <taxon>Pseudomonadota</taxon>
        <taxon>Alphaproteobacteria</taxon>
        <taxon>Rhodospirillales</taxon>
        <taxon>Rhodospirillaceae</taxon>
        <taxon>Hwanghaeella</taxon>
    </lineage>
</organism>
<gene>
    <name evidence="1" type="ORF">EOI86_07260</name>
</gene>
<accession>A0A3S2Y5I9</accession>